<keyword evidence="8" id="KW-1185">Reference proteome</keyword>
<proteinExistence type="predicted"/>
<evidence type="ECO:0000259" key="6">
    <source>
        <dbReference type="PROSITE" id="PS50011"/>
    </source>
</evidence>
<dbReference type="InterPro" id="IPR008266">
    <property type="entry name" value="Tyr_kinase_AS"/>
</dbReference>
<keyword evidence="2 5" id="KW-0547">Nucleotide-binding</keyword>
<evidence type="ECO:0000313" key="8">
    <source>
        <dbReference type="Proteomes" id="UP000250369"/>
    </source>
</evidence>
<comment type="caution">
    <text evidence="7">The sequence shown here is derived from an EMBL/GenBank/DDBJ whole genome shotgun (WGS) entry which is preliminary data.</text>
</comment>
<keyword evidence="4 5" id="KW-0067">ATP-binding</keyword>
<dbReference type="GO" id="GO:0005524">
    <property type="term" value="F:ATP binding"/>
    <property type="evidence" value="ECO:0007669"/>
    <property type="project" value="UniProtKB-UniRule"/>
</dbReference>
<dbReference type="SUPFAM" id="SSF56112">
    <property type="entry name" value="Protein kinase-like (PK-like)"/>
    <property type="match status" value="1"/>
</dbReference>
<dbReference type="InterPro" id="IPR050339">
    <property type="entry name" value="CC_SR_Kinase"/>
</dbReference>
<dbReference type="PROSITE" id="PS50011">
    <property type="entry name" value="PROTEIN_KINASE_DOM"/>
    <property type="match status" value="1"/>
</dbReference>
<protein>
    <submittedName>
        <fullName evidence="7">Protein kinase family protein</fullName>
    </submittedName>
</protein>
<evidence type="ECO:0000256" key="5">
    <source>
        <dbReference type="PROSITE-ProRule" id="PRU10141"/>
    </source>
</evidence>
<evidence type="ECO:0000256" key="1">
    <source>
        <dbReference type="ARBA" id="ARBA00022679"/>
    </source>
</evidence>
<dbReference type="InterPro" id="IPR000719">
    <property type="entry name" value="Prot_kinase_dom"/>
</dbReference>
<dbReference type="PROSITE" id="PS00109">
    <property type="entry name" value="PROTEIN_KINASE_TYR"/>
    <property type="match status" value="1"/>
</dbReference>
<dbReference type="GO" id="GO:0005737">
    <property type="term" value="C:cytoplasm"/>
    <property type="evidence" value="ECO:0007669"/>
    <property type="project" value="TreeGrafter"/>
</dbReference>
<reference evidence="7 8" key="1">
    <citation type="journal article" date="2009" name="Int. J. Syst. Evol. Microbiol.">
        <title>Paenibacillus contaminans sp. nov., isolated from a contaminated laboratory plate.</title>
        <authorList>
            <person name="Chou J.H."/>
            <person name="Lee J.H."/>
            <person name="Lin M.C."/>
            <person name="Chang P.S."/>
            <person name="Arun A.B."/>
            <person name="Young C.C."/>
            <person name="Chen W.M."/>
        </authorList>
    </citation>
    <scope>NUCLEOTIDE SEQUENCE [LARGE SCALE GENOMIC DNA]</scope>
    <source>
        <strain evidence="7 8">CKOBP-6</strain>
    </source>
</reference>
<dbReference type="Pfam" id="PF00069">
    <property type="entry name" value="Pkinase"/>
    <property type="match status" value="1"/>
</dbReference>
<dbReference type="PANTHER" id="PTHR11042">
    <property type="entry name" value="EUKARYOTIC TRANSLATION INITIATION FACTOR 2-ALPHA KINASE EIF2-ALPHA KINASE -RELATED"/>
    <property type="match status" value="1"/>
</dbReference>
<dbReference type="EMBL" id="QMFB01000015">
    <property type="protein sequence ID" value="RAV18848.1"/>
    <property type="molecule type" value="Genomic_DNA"/>
</dbReference>
<accession>A0A329MGV3</accession>
<dbReference type="Gene3D" id="1.10.510.10">
    <property type="entry name" value="Transferase(Phosphotransferase) domain 1"/>
    <property type="match status" value="1"/>
</dbReference>
<name>A0A329MGV3_9BACL</name>
<evidence type="ECO:0000313" key="7">
    <source>
        <dbReference type="EMBL" id="RAV18848.1"/>
    </source>
</evidence>
<dbReference type="PROSITE" id="PS00107">
    <property type="entry name" value="PROTEIN_KINASE_ATP"/>
    <property type="match status" value="1"/>
</dbReference>
<feature type="binding site" evidence="5">
    <location>
        <position position="182"/>
    </location>
    <ligand>
        <name>ATP</name>
        <dbReference type="ChEBI" id="CHEBI:30616"/>
    </ligand>
</feature>
<organism evidence="7 8">
    <name type="scientific">Paenibacillus contaminans</name>
    <dbReference type="NCBI Taxonomy" id="450362"/>
    <lineage>
        <taxon>Bacteria</taxon>
        <taxon>Bacillati</taxon>
        <taxon>Bacillota</taxon>
        <taxon>Bacilli</taxon>
        <taxon>Bacillales</taxon>
        <taxon>Paenibacillaceae</taxon>
        <taxon>Paenibacillus</taxon>
    </lineage>
</organism>
<dbReference type="InterPro" id="IPR011009">
    <property type="entry name" value="Kinase-like_dom_sf"/>
</dbReference>
<evidence type="ECO:0000256" key="3">
    <source>
        <dbReference type="ARBA" id="ARBA00022777"/>
    </source>
</evidence>
<dbReference type="GO" id="GO:0004672">
    <property type="term" value="F:protein kinase activity"/>
    <property type="evidence" value="ECO:0007669"/>
    <property type="project" value="InterPro"/>
</dbReference>
<keyword evidence="1" id="KW-0808">Transferase</keyword>
<dbReference type="InterPro" id="IPR017441">
    <property type="entry name" value="Protein_kinase_ATP_BS"/>
</dbReference>
<sequence length="398" mass="46232">MSEVDAFLRIKTNQFSGKYSSDKVVLYQDFYNDISNDHLKDIFSIAHYQLNNLFKFLNVKNRPGNGGHYNADESRLLEELIEDVRLVHVSLKSEYPFDINDYYADIMDKCRSFLSRSGGSAIPQDFPMIDIIETRPIFTIANTRSVIGPNKQIVKLKQIGNGSYAKVFSYYDSFYNCSFAVKRALENLRPDELERFKNEFNDLKTLDSPFIIKAYRYDDEKNEYIMELANDNLDDFILKRHNNSIPLKVRRVLVIQLLKAFEYIHSEGFLHRDISCTNILVKSYQDGQAWLKVSDFGLVKRPDSKLTRQGTKIKGVLNDITDLTSVGFENYEIRHETYALGQVIYFIITGRTTNYHREKNPALKSFILRAISPTKEERFVSVEEMKIELLSKVFPSLS</sequence>
<dbReference type="OrthoDB" id="9762169at2"/>
<dbReference type="Proteomes" id="UP000250369">
    <property type="component" value="Unassembled WGS sequence"/>
</dbReference>
<dbReference type="AlphaFoldDB" id="A0A329MGV3"/>
<evidence type="ECO:0000256" key="4">
    <source>
        <dbReference type="ARBA" id="ARBA00022840"/>
    </source>
</evidence>
<evidence type="ECO:0000256" key="2">
    <source>
        <dbReference type="ARBA" id="ARBA00022741"/>
    </source>
</evidence>
<gene>
    <name evidence="7" type="ORF">DQG23_24270</name>
</gene>
<feature type="domain" description="Protein kinase" evidence="6">
    <location>
        <begin position="153"/>
        <end position="398"/>
    </location>
</feature>
<keyword evidence="3 7" id="KW-0418">Kinase</keyword>